<dbReference type="KEGG" id="sgw:D7D53_04140"/>
<gene>
    <name evidence="1" type="ORF">D7D53_04140</name>
</gene>
<dbReference type="InterPro" id="IPR052550">
    <property type="entry name" value="Pyrimidine_5'-ntase_YjjG"/>
</dbReference>
<dbReference type="PANTHER" id="PTHR47478:SF1">
    <property type="entry name" value="PYRIMIDINE 5'-NUCLEOTIDASE YJJG"/>
    <property type="match status" value="1"/>
</dbReference>
<dbReference type="Gene3D" id="3.40.50.1000">
    <property type="entry name" value="HAD superfamily/HAD-like"/>
    <property type="match status" value="1"/>
</dbReference>
<dbReference type="InterPro" id="IPR041492">
    <property type="entry name" value="HAD_2"/>
</dbReference>
<dbReference type="NCBIfam" id="TIGR01549">
    <property type="entry name" value="HAD-SF-IA-v1"/>
    <property type="match status" value="1"/>
</dbReference>
<protein>
    <submittedName>
        <fullName evidence="1">Noncanonical pyrimidine nucleotidase, YjjG family</fullName>
    </submittedName>
</protein>
<dbReference type="SFLD" id="SFLDS00003">
    <property type="entry name" value="Haloacid_Dehalogenase"/>
    <property type="match status" value="1"/>
</dbReference>
<dbReference type="InterPro" id="IPR006439">
    <property type="entry name" value="HAD-SF_hydro_IA"/>
</dbReference>
<dbReference type="Proteomes" id="UP000275328">
    <property type="component" value="Chromosome"/>
</dbReference>
<dbReference type="RefSeq" id="WP_120770231.1">
    <property type="nucleotide sequence ID" value="NZ_CP032621.1"/>
</dbReference>
<dbReference type="PANTHER" id="PTHR47478">
    <property type="match status" value="1"/>
</dbReference>
<reference evidence="1 2" key="1">
    <citation type="submission" date="2018-09" db="EMBL/GenBank/DDBJ databases">
        <title>Complete genome sequence of Streptococcus sp. KCOM 1679 (=ChDC B345).</title>
        <authorList>
            <person name="Kook J.-K."/>
            <person name="Park S.-N."/>
            <person name="Lim Y.K."/>
        </authorList>
    </citation>
    <scope>NUCLEOTIDE SEQUENCE [LARGE SCALE GENOMIC DNA]</scope>
    <source>
        <strain evidence="1 2">ChDC B345</strain>
    </source>
</reference>
<dbReference type="InterPro" id="IPR036412">
    <property type="entry name" value="HAD-like_sf"/>
</dbReference>
<evidence type="ECO:0000313" key="1">
    <source>
        <dbReference type="EMBL" id="AYF95724.1"/>
    </source>
</evidence>
<dbReference type="InterPro" id="IPR023214">
    <property type="entry name" value="HAD_sf"/>
</dbReference>
<accession>A0A387AXA4</accession>
<dbReference type="InterPro" id="IPR011951">
    <property type="entry name" value="HAD-SF_hydro_IA_YjjG/PynA"/>
</dbReference>
<dbReference type="NCBIfam" id="TIGR02254">
    <property type="entry name" value="YjjG_YfnB"/>
    <property type="match status" value="1"/>
</dbReference>
<proteinExistence type="predicted"/>
<dbReference type="Gene3D" id="1.10.150.240">
    <property type="entry name" value="Putative phosphatase, domain 2"/>
    <property type="match status" value="1"/>
</dbReference>
<dbReference type="InterPro" id="IPR023198">
    <property type="entry name" value="PGP-like_dom2"/>
</dbReference>
<dbReference type="AlphaFoldDB" id="A0A387AXA4"/>
<name>A0A387AXA4_9STRE</name>
<evidence type="ECO:0000313" key="2">
    <source>
        <dbReference type="Proteomes" id="UP000275328"/>
    </source>
</evidence>
<dbReference type="GO" id="GO:0008253">
    <property type="term" value="F:5'-nucleotidase activity"/>
    <property type="evidence" value="ECO:0007669"/>
    <property type="project" value="InterPro"/>
</dbReference>
<organism evidence="1 2">
    <name type="scientific">Streptococcus gwangjuensis</name>
    <dbReference type="NCBI Taxonomy" id="1433513"/>
    <lineage>
        <taxon>Bacteria</taxon>
        <taxon>Bacillati</taxon>
        <taxon>Bacillota</taxon>
        <taxon>Bacilli</taxon>
        <taxon>Lactobacillales</taxon>
        <taxon>Streptococcaceae</taxon>
        <taxon>Streptococcus</taxon>
        <taxon>Streptococcus mitis group</taxon>
    </lineage>
</organism>
<sequence>MSYKFLLFDLDHTLLDFDAAEDVALTQLLREEGVADIQVYKDYYVPMNKALWKDLELKKISKQELVNTRFSRLFGHFGQEKDGSLLAQRYQFYLAQQGQTLSGAHELLDSLIERDYELYAATNGITAIQTGRLAQSGLEPYFNQVFISEQLQTQKPDALFYEKIGHQIEGFSKEKTLMIGDSLTADIQGGNNAGIDTIWYNPHRVENHTQAQPTYEVHSYQDLLDCLDKL</sequence>
<dbReference type="SUPFAM" id="SSF56784">
    <property type="entry name" value="HAD-like"/>
    <property type="match status" value="1"/>
</dbReference>
<keyword evidence="2" id="KW-1185">Reference proteome</keyword>
<dbReference type="Pfam" id="PF13419">
    <property type="entry name" value="HAD_2"/>
    <property type="match status" value="1"/>
</dbReference>
<dbReference type="EMBL" id="CP032621">
    <property type="protein sequence ID" value="AYF95724.1"/>
    <property type="molecule type" value="Genomic_DNA"/>
</dbReference>
<dbReference type="SFLD" id="SFLDG01129">
    <property type="entry name" value="C1.5:_HAD__Beta-PGM__Phosphata"/>
    <property type="match status" value="1"/>
</dbReference>